<evidence type="ECO:0000313" key="2">
    <source>
        <dbReference type="Proteomes" id="UP001315686"/>
    </source>
</evidence>
<dbReference type="EMBL" id="JADQAZ010000003">
    <property type="protein sequence ID" value="MBT0959061.1"/>
    <property type="molecule type" value="Genomic_DNA"/>
</dbReference>
<dbReference type="RefSeq" id="WP_327795268.1">
    <property type="nucleotide sequence ID" value="NZ_JADQAZ010000003.1"/>
</dbReference>
<protein>
    <submittedName>
        <fullName evidence="1">DUF2783 domain-containing protein</fullName>
    </submittedName>
</protein>
<sequence length="70" mass="7491">MLSQLQTAPNFEKADDFYAALLAAHEGLDEAQMHALNARLILVLANHIGDQAVLEAAITVAKGASTTRQM</sequence>
<gene>
    <name evidence="1" type="ORF">IV417_16870</name>
</gene>
<proteinExistence type="predicted"/>
<evidence type="ECO:0000313" key="1">
    <source>
        <dbReference type="EMBL" id="MBT0959061.1"/>
    </source>
</evidence>
<dbReference type="AlphaFoldDB" id="A0AAP2CV30"/>
<keyword evidence="2" id="KW-1185">Reference proteome</keyword>
<dbReference type="Pfam" id="PF10932">
    <property type="entry name" value="DUF2783"/>
    <property type="match status" value="1"/>
</dbReference>
<organism evidence="1 2">
    <name type="scientific">Harenicola maris</name>
    <dbReference type="NCBI Taxonomy" id="2841044"/>
    <lineage>
        <taxon>Bacteria</taxon>
        <taxon>Pseudomonadati</taxon>
        <taxon>Pseudomonadota</taxon>
        <taxon>Alphaproteobacteria</taxon>
        <taxon>Rhodobacterales</taxon>
        <taxon>Paracoccaceae</taxon>
        <taxon>Harenicola</taxon>
    </lineage>
</organism>
<reference evidence="1 2" key="1">
    <citation type="journal article" date="2021" name="Arch. Microbiol.">
        <title>Harenicola maris gen. nov., sp. nov. isolated from the Sea of Japan shallow sediments.</title>
        <authorList>
            <person name="Romanenko L.A."/>
            <person name="Kurilenko V.V."/>
            <person name="Chernysheva N.Y."/>
            <person name="Tekutyeva L.A."/>
            <person name="Velansky P.V."/>
            <person name="Svetashev V.I."/>
            <person name="Isaeva M.P."/>
        </authorList>
    </citation>
    <scope>NUCLEOTIDE SEQUENCE [LARGE SCALE GENOMIC DNA]</scope>
    <source>
        <strain evidence="1 2">KMM 3653</strain>
    </source>
</reference>
<accession>A0AAP2CV30</accession>
<dbReference type="InterPro" id="IPR021233">
    <property type="entry name" value="DUF2783"/>
</dbReference>
<comment type="caution">
    <text evidence="1">The sequence shown here is derived from an EMBL/GenBank/DDBJ whole genome shotgun (WGS) entry which is preliminary data.</text>
</comment>
<name>A0AAP2CV30_9RHOB</name>
<dbReference type="Proteomes" id="UP001315686">
    <property type="component" value="Unassembled WGS sequence"/>
</dbReference>